<dbReference type="OrthoDB" id="3269175at2759"/>
<feature type="compositionally biased region" description="Basic residues" evidence="1">
    <location>
        <begin position="347"/>
        <end position="359"/>
    </location>
</feature>
<feature type="compositionally biased region" description="Low complexity" evidence="1">
    <location>
        <begin position="309"/>
        <end position="321"/>
    </location>
</feature>
<feature type="region of interest" description="Disordered" evidence="1">
    <location>
        <begin position="100"/>
        <end position="134"/>
    </location>
</feature>
<protein>
    <submittedName>
        <fullName evidence="2">Uncharacterized protein</fullName>
    </submittedName>
</protein>
<dbReference type="OMA" id="TVMANAH"/>
<evidence type="ECO:0000256" key="1">
    <source>
        <dbReference type="SAM" id="MobiDB-lite"/>
    </source>
</evidence>
<feature type="region of interest" description="Disordered" evidence="1">
    <location>
        <begin position="1"/>
        <end position="39"/>
    </location>
</feature>
<dbReference type="HOGENOM" id="CLU_502611_0_0_1"/>
<sequence length="542" mass="58996">MPAPPAPLPPQNAPQNTPLNAPQPQSVVAPSSSRAPQLNQAKLNAVVTAVEEVNVEIREMKESSEKRDKVLYSVIKVLKARLSKAEAELLALKEDLGLDELEEEEDAEEGRQGAGSRASDPAGEQTREGMLRPTPAEIKHSEEVTKGAHIKLVINTAFKKLMGVTKLTGPELPVWPHGITEEDAAWPRDSHGGRNPLLRFKWNEPETSRTNDAGLKKVLMWIQASGRTAIPHAADDLDDALEYDLMQRVQYRWGYLRKEARKHERATVASRTAGGGRTSSPSVYDGDAVGGGGQSAEEDEGNAPAGCQDGSSGPNDGSNGNERAGGEAAPVPKAPSGTKRQILSSRAKGKAAQRSRKRVGSQYEDPKYDAAFLVNAMSDDEDDEDSPFVDRKATGYVSRAPGYRSQIVQELYDHIDACKDPHPDKDRAMVPRVRGSAKLDAAPPRANKLSSRIRAWQVNAAYLEDHPDWLVTGRVAASGKAWGDLEDPQEDEKPGKKKAGDTERARRKKIRRVENAADMAEAQAELERVAEGLDVDSLFGQQ</sequence>
<evidence type="ECO:0000313" key="3">
    <source>
        <dbReference type="Proteomes" id="UP000029665"/>
    </source>
</evidence>
<dbReference type="Proteomes" id="UP000029665">
    <property type="component" value="Unassembled WGS sequence"/>
</dbReference>
<feature type="region of interest" description="Disordered" evidence="1">
    <location>
        <begin position="482"/>
        <end position="517"/>
    </location>
</feature>
<dbReference type="EMBL" id="CCBP010000120">
    <property type="protein sequence ID" value="CDO73341.1"/>
    <property type="molecule type" value="Genomic_DNA"/>
</dbReference>
<comment type="caution">
    <text evidence="2">The sequence shown here is derived from an EMBL/GenBank/DDBJ whole genome shotgun (WGS) entry which is preliminary data.</text>
</comment>
<reference evidence="2" key="1">
    <citation type="submission" date="2014-01" db="EMBL/GenBank/DDBJ databases">
        <title>The genome of the white-rot fungus Pycnoporus cinnabarinus: a basidiomycete model with a versatile arsenal for lignocellulosic biomass breakdown.</title>
        <authorList>
            <person name="Levasseur A."/>
            <person name="Lomascolo A."/>
            <person name="Ruiz-Duenas F.J."/>
            <person name="Uzan E."/>
            <person name="Piumi F."/>
            <person name="Kues U."/>
            <person name="Ram A.F.J."/>
            <person name="Murat C."/>
            <person name="Haon M."/>
            <person name="Benoit I."/>
            <person name="Arfi Y."/>
            <person name="Chevret D."/>
            <person name="Drula E."/>
            <person name="Kwon M.J."/>
            <person name="Gouret P."/>
            <person name="Lesage-Meessen L."/>
            <person name="Lombard V."/>
            <person name="Mariette J."/>
            <person name="Noirot C."/>
            <person name="Park J."/>
            <person name="Patyshakuliyeva A."/>
            <person name="Wieneger R.A.B."/>
            <person name="Wosten H.A.B."/>
            <person name="Martin F."/>
            <person name="Coutinho P.M."/>
            <person name="de Vries R."/>
            <person name="Martinez A.T."/>
            <person name="Klopp C."/>
            <person name="Pontarotti P."/>
            <person name="Henrissat B."/>
            <person name="Record E."/>
        </authorList>
    </citation>
    <scope>NUCLEOTIDE SEQUENCE [LARGE SCALE GENOMIC DNA]</scope>
    <source>
        <strain evidence="2">BRFM137</strain>
    </source>
</reference>
<dbReference type="AlphaFoldDB" id="A0A060SGP8"/>
<feature type="region of interest" description="Disordered" evidence="1">
    <location>
        <begin position="262"/>
        <end position="368"/>
    </location>
</feature>
<organism evidence="2 3">
    <name type="scientific">Pycnoporus cinnabarinus</name>
    <name type="common">Cinnabar-red polypore</name>
    <name type="synonym">Trametes cinnabarina</name>
    <dbReference type="NCBI Taxonomy" id="5643"/>
    <lineage>
        <taxon>Eukaryota</taxon>
        <taxon>Fungi</taxon>
        <taxon>Dikarya</taxon>
        <taxon>Basidiomycota</taxon>
        <taxon>Agaricomycotina</taxon>
        <taxon>Agaricomycetes</taxon>
        <taxon>Polyporales</taxon>
        <taxon>Polyporaceae</taxon>
        <taxon>Trametes</taxon>
    </lineage>
</organism>
<evidence type="ECO:0000313" key="2">
    <source>
        <dbReference type="EMBL" id="CDO73341.1"/>
    </source>
</evidence>
<gene>
    <name evidence="2" type="ORF">BN946_scf185008.g104</name>
</gene>
<name>A0A060SGP8_PYCCI</name>
<dbReference type="STRING" id="5643.A0A060SGP8"/>
<feature type="compositionally biased region" description="Pro residues" evidence="1">
    <location>
        <begin position="1"/>
        <end position="12"/>
    </location>
</feature>
<keyword evidence="3" id="KW-1185">Reference proteome</keyword>
<feature type="compositionally biased region" description="Basic and acidic residues" evidence="1">
    <location>
        <begin position="491"/>
        <end position="504"/>
    </location>
</feature>
<proteinExistence type="predicted"/>
<accession>A0A060SGP8</accession>
<feature type="compositionally biased region" description="Low complexity" evidence="1">
    <location>
        <begin position="13"/>
        <end position="37"/>
    </location>
</feature>